<proteinExistence type="predicted"/>
<accession>A0A6G1GMV0</accession>
<reference evidence="3" key="1">
    <citation type="journal article" date="2020" name="Stud. Mycol.">
        <title>101 Dothideomycetes genomes: a test case for predicting lifestyles and emergence of pathogens.</title>
        <authorList>
            <person name="Haridas S."/>
            <person name="Albert R."/>
            <person name="Binder M."/>
            <person name="Bloem J."/>
            <person name="Labutti K."/>
            <person name="Salamov A."/>
            <person name="Andreopoulos B."/>
            <person name="Baker S."/>
            <person name="Barry K."/>
            <person name="Bills G."/>
            <person name="Bluhm B."/>
            <person name="Cannon C."/>
            <person name="Castanera R."/>
            <person name="Culley D."/>
            <person name="Daum C."/>
            <person name="Ezra D."/>
            <person name="Gonzalez J."/>
            <person name="Henrissat B."/>
            <person name="Kuo A."/>
            <person name="Liang C."/>
            <person name="Lipzen A."/>
            <person name="Lutzoni F."/>
            <person name="Magnuson J."/>
            <person name="Mondo S."/>
            <person name="Nolan M."/>
            <person name="Ohm R."/>
            <person name="Pangilinan J."/>
            <person name="Park H.-J."/>
            <person name="Ramirez L."/>
            <person name="Alfaro M."/>
            <person name="Sun H."/>
            <person name="Tritt A."/>
            <person name="Yoshinaga Y."/>
            <person name="Zwiers L.-H."/>
            <person name="Turgeon B."/>
            <person name="Goodwin S."/>
            <person name="Spatafora J."/>
            <person name="Crous P."/>
            <person name="Grigoriev I."/>
        </authorList>
    </citation>
    <scope>NUCLEOTIDE SEQUENCE</scope>
    <source>
        <strain evidence="3">CBS 113979</strain>
    </source>
</reference>
<dbReference type="InterPro" id="IPR057678">
    <property type="entry name" value="DUF7918"/>
</dbReference>
<evidence type="ECO:0000313" key="3">
    <source>
        <dbReference type="EMBL" id="KAF1982251.1"/>
    </source>
</evidence>
<gene>
    <name evidence="3" type="ORF">K402DRAFT_457420</name>
</gene>
<evidence type="ECO:0000259" key="2">
    <source>
        <dbReference type="Pfam" id="PF25534"/>
    </source>
</evidence>
<evidence type="ECO:0000256" key="1">
    <source>
        <dbReference type="SAM" id="MobiDB-lite"/>
    </source>
</evidence>
<name>A0A6G1GMV0_9PEZI</name>
<keyword evidence="4" id="KW-1185">Reference proteome</keyword>
<dbReference type="PANTHER" id="PTHR36223:SF1">
    <property type="entry name" value="TRANSCRIPTION ELONGATION FACTOR EAF N-TERMINAL DOMAIN-CONTAINING PROTEIN"/>
    <property type="match status" value="1"/>
</dbReference>
<dbReference type="PANTHER" id="PTHR36223">
    <property type="entry name" value="BETA-LACTAMASE-TYPE TRANSPEPTIDASE FOLD DOMAIN CONTAINING PROTEIN"/>
    <property type="match status" value="1"/>
</dbReference>
<dbReference type="Proteomes" id="UP000800041">
    <property type="component" value="Unassembled WGS sequence"/>
</dbReference>
<protein>
    <recommendedName>
        <fullName evidence="2">DUF7918 domain-containing protein</fullName>
    </recommendedName>
</protein>
<dbReference type="EMBL" id="ML977186">
    <property type="protein sequence ID" value="KAF1982251.1"/>
    <property type="molecule type" value="Genomic_DNA"/>
</dbReference>
<feature type="domain" description="DUF7918" evidence="2">
    <location>
        <begin position="10"/>
        <end position="238"/>
    </location>
</feature>
<dbReference type="AlphaFoldDB" id="A0A6G1GMV0"/>
<dbReference type="Pfam" id="PF25534">
    <property type="entry name" value="DUF7918"/>
    <property type="match status" value="1"/>
</dbReference>
<sequence length="327" mass="37376">MPILPEFPEVEVDVVVGGRPLKEYRDEEEEDAVDDRSCQRCVRYIEAVSGAQFGIRVRYNPHKNKASTLSEFDISLSVDGRENDSGSLSSKNRRFEKVLRGSSVFRKGRWTRELLIFAPLDIVNELPGTALGSRSTPKIDELGEITVRLRRVVLGQKQECTDPKKWNNISMGAIGPIPEKLLKGKAMTYHVQSSPIESKAPGFRERTYPDGKRNYFAVVKYKYRSQDALKSLLVIPRSPTPHDVEDRPVEELNAEEMRQLLRRYKEREQQTEGGGPAIKRETKMKRERKEMNENENEENMESDATRRVKARRSANVGGRALEVIDLT</sequence>
<organism evidence="3 4">
    <name type="scientific">Aulographum hederae CBS 113979</name>
    <dbReference type="NCBI Taxonomy" id="1176131"/>
    <lineage>
        <taxon>Eukaryota</taxon>
        <taxon>Fungi</taxon>
        <taxon>Dikarya</taxon>
        <taxon>Ascomycota</taxon>
        <taxon>Pezizomycotina</taxon>
        <taxon>Dothideomycetes</taxon>
        <taxon>Pleosporomycetidae</taxon>
        <taxon>Aulographales</taxon>
        <taxon>Aulographaceae</taxon>
    </lineage>
</organism>
<evidence type="ECO:0000313" key="4">
    <source>
        <dbReference type="Proteomes" id="UP000800041"/>
    </source>
</evidence>
<feature type="region of interest" description="Disordered" evidence="1">
    <location>
        <begin position="266"/>
        <end position="327"/>
    </location>
</feature>
<dbReference type="OrthoDB" id="3364132at2759"/>